<dbReference type="InterPro" id="IPR029063">
    <property type="entry name" value="SAM-dependent_MTases_sf"/>
</dbReference>
<feature type="domain" description="Methyltransferase type 11" evidence="2">
    <location>
        <begin position="155"/>
        <end position="199"/>
    </location>
</feature>
<evidence type="ECO:0000256" key="1">
    <source>
        <dbReference type="SAM" id="MobiDB-lite"/>
    </source>
</evidence>
<dbReference type="CDD" id="cd02440">
    <property type="entry name" value="AdoMet_MTases"/>
    <property type="match status" value="1"/>
</dbReference>
<evidence type="ECO:0000313" key="4">
    <source>
        <dbReference type="EMBL" id="CAH0371462.1"/>
    </source>
</evidence>
<dbReference type="SUPFAM" id="SSF53335">
    <property type="entry name" value="S-adenosyl-L-methionine-dependent methyltransferases"/>
    <property type="match status" value="1"/>
</dbReference>
<accession>A0A7S4A104</accession>
<dbReference type="Proteomes" id="UP000789595">
    <property type="component" value="Unassembled WGS sequence"/>
</dbReference>
<name>A0A7S4A104_9STRA</name>
<feature type="region of interest" description="Disordered" evidence="1">
    <location>
        <begin position="560"/>
        <end position="581"/>
    </location>
</feature>
<reference evidence="3" key="1">
    <citation type="submission" date="2021-01" db="EMBL/GenBank/DDBJ databases">
        <authorList>
            <person name="Corre E."/>
            <person name="Pelletier E."/>
            <person name="Niang G."/>
            <person name="Scheremetjew M."/>
            <person name="Finn R."/>
            <person name="Kale V."/>
            <person name="Holt S."/>
            <person name="Cochrane G."/>
            <person name="Meng A."/>
            <person name="Brown T."/>
            <person name="Cohen L."/>
        </authorList>
    </citation>
    <scope>NUCLEOTIDE SEQUENCE</scope>
    <source>
        <strain evidence="3">CCMP1756</strain>
    </source>
</reference>
<dbReference type="AlphaFoldDB" id="A0A7S4A104"/>
<dbReference type="Pfam" id="PF08241">
    <property type="entry name" value="Methyltransf_11"/>
    <property type="match status" value="1"/>
</dbReference>
<dbReference type="EMBL" id="CAKKNE010000003">
    <property type="protein sequence ID" value="CAH0371462.1"/>
    <property type="molecule type" value="Genomic_DNA"/>
</dbReference>
<sequence length="607" mass="65730">MMRRAVALAAVASAFRAPAPQPRSTSLRSSTEEAVPRTNKPSAAMPEIPAGLAEPGLKVPQTAWKWPRQWPYGRDGFKKPEGEEEKIVDGSKVFDENAEKTFRAHLVTHLESGAGSVLEVDGTCSGQTYIPTESGEELWSPPQSVTRVDASALFGDASLPYPDRSFDAVVLASAAELLTDPRGTFRELWRVLKPGGRAIVAFSSARFSPAAHAAQQTQTWKDYNDAQRLWVVGSYFHFSAGAPAAAMIADGEQIATTMWGAGWRALRGYDYLDAAEDAGKDIATKVGDMAKKATSSETPLFVVQADRAYDVSSSASAGARMDAALWNAASMDEDDKRMCATRLMECLERYEPNDEMRRAALGAKAAANLPPLYETLKPMAVVIASPLLAQFAANVAPKYDPSCGAQRYALREGLGIAAPREGFWKPLGNVTGSLSIDDKLWLLLDCLPHYLGRGEDIDYVPPALAALLRSSGDSGWDETGVLPRAIAVVKEKLPDLVEERETQVLATDLACRDFLADALGSATLSEAAAKGDAFISWMESQDKFALKEFLEERKEYRERAEEQADAAKLDPEAAAKAKEEKRAAGEVEAMLNAIMAAKDAKDAEEKK</sequence>
<feature type="region of interest" description="Disordered" evidence="1">
    <location>
        <begin position="17"/>
        <end position="46"/>
    </location>
</feature>
<dbReference type="GO" id="GO:0008757">
    <property type="term" value="F:S-adenosylmethionine-dependent methyltransferase activity"/>
    <property type="evidence" value="ECO:0007669"/>
    <property type="project" value="InterPro"/>
</dbReference>
<evidence type="ECO:0000313" key="3">
    <source>
        <dbReference type="EMBL" id="CAE0700352.1"/>
    </source>
</evidence>
<dbReference type="InterPro" id="IPR013216">
    <property type="entry name" value="Methyltransf_11"/>
</dbReference>
<dbReference type="OrthoDB" id="2013972at2759"/>
<protein>
    <recommendedName>
        <fullName evidence="2">Methyltransferase type 11 domain-containing protein</fullName>
    </recommendedName>
</protein>
<gene>
    <name evidence="3" type="ORF">PCAL00307_LOCUS15788</name>
    <name evidence="4" type="ORF">PECAL_3P14070</name>
</gene>
<dbReference type="PANTHER" id="PTHR43036:SF2">
    <property type="entry name" value="OS04G0481300 PROTEIN"/>
    <property type="match status" value="1"/>
</dbReference>
<dbReference type="PANTHER" id="PTHR43036">
    <property type="entry name" value="OSJNBB0011N17.9 PROTEIN"/>
    <property type="match status" value="1"/>
</dbReference>
<reference evidence="4" key="2">
    <citation type="submission" date="2021-11" db="EMBL/GenBank/DDBJ databases">
        <authorList>
            <consortium name="Genoscope - CEA"/>
            <person name="William W."/>
        </authorList>
    </citation>
    <scope>NUCLEOTIDE SEQUENCE</scope>
</reference>
<proteinExistence type="predicted"/>
<dbReference type="Gene3D" id="3.40.50.150">
    <property type="entry name" value="Vaccinia Virus protein VP39"/>
    <property type="match status" value="1"/>
</dbReference>
<evidence type="ECO:0000313" key="5">
    <source>
        <dbReference type="Proteomes" id="UP000789595"/>
    </source>
</evidence>
<dbReference type="EMBL" id="HBIW01018341">
    <property type="protein sequence ID" value="CAE0700352.1"/>
    <property type="molecule type" value="Transcribed_RNA"/>
</dbReference>
<keyword evidence="5" id="KW-1185">Reference proteome</keyword>
<organism evidence="3">
    <name type="scientific">Pelagomonas calceolata</name>
    <dbReference type="NCBI Taxonomy" id="35677"/>
    <lineage>
        <taxon>Eukaryota</taxon>
        <taxon>Sar</taxon>
        <taxon>Stramenopiles</taxon>
        <taxon>Ochrophyta</taxon>
        <taxon>Pelagophyceae</taxon>
        <taxon>Pelagomonadales</taxon>
        <taxon>Pelagomonadaceae</taxon>
        <taxon>Pelagomonas</taxon>
    </lineage>
</organism>
<evidence type="ECO:0000259" key="2">
    <source>
        <dbReference type="Pfam" id="PF08241"/>
    </source>
</evidence>